<reference evidence="14 15" key="1">
    <citation type="submission" date="2018-08" db="EMBL/GenBank/DDBJ databases">
        <title>A genome reference for cultivated species of the human gut microbiota.</title>
        <authorList>
            <person name="Zou Y."/>
            <person name="Xue W."/>
            <person name="Luo G."/>
        </authorList>
    </citation>
    <scope>NUCLEOTIDE SEQUENCE [LARGE SCALE GENOMIC DNA]</scope>
    <source>
        <strain evidence="14 15">AF45-17</strain>
    </source>
</reference>
<dbReference type="EMBL" id="QVEP01000006">
    <property type="protein sequence ID" value="RGB81250.1"/>
    <property type="molecule type" value="Genomic_DNA"/>
</dbReference>
<feature type="transmembrane region" description="Helical" evidence="13">
    <location>
        <begin position="326"/>
        <end position="349"/>
    </location>
</feature>
<comment type="function">
    <text evidence="1">Multidrug efflux pump.</text>
</comment>
<evidence type="ECO:0000256" key="1">
    <source>
        <dbReference type="ARBA" id="ARBA00003408"/>
    </source>
</evidence>
<dbReference type="AlphaFoldDB" id="A0A3E2TR75"/>
<keyword evidence="9 13" id="KW-1133">Transmembrane helix</keyword>
<dbReference type="NCBIfam" id="TIGR00797">
    <property type="entry name" value="matE"/>
    <property type="match status" value="1"/>
</dbReference>
<feature type="transmembrane region" description="Helical" evidence="13">
    <location>
        <begin position="99"/>
        <end position="123"/>
    </location>
</feature>
<feature type="transmembrane region" description="Helical" evidence="13">
    <location>
        <begin position="167"/>
        <end position="188"/>
    </location>
</feature>
<dbReference type="PANTHER" id="PTHR43298">
    <property type="entry name" value="MULTIDRUG RESISTANCE PROTEIN NORM-RELATED"/>
    <property type="match status" value="1"/>
</dbReference>
<dbReference type="GO" id="GO:0042910">
    <property type="term" value="F:xenobiotic transmembrane transporter activity"/>
    <property type="evidence" value="ECO:0007669"/>
    <property type="project" value="InterPro"/>
</dbReference>
<sequence>MTKTIDLLHGKIMRSLCILAVPIVMTYFIQMAYNFIDMIWIGRLGSGAVAGVGVAGMFTWFSNGLVMMAKMGGQVKIGHCLGAGDDDDARRYLGAALKLGIVFALFFGIGINILAHSLIGFFHLSSPAVIHDAVLYLRITCGLVIFTFMNQIFTSSFNVYGDSRTPFIMNTCGLVSNVIADPLLIFGIGPFPALGVAGAAVATVFAQMFVFILFIFAIRKRHPLYRGLKLAEPRPFQYYTQIIRIGLPLSLQDMLFSCCSMLIARFVAVYGDGAVAAQKVGTQVESLSWMAADGFMAAINAFISQNYGAGQLDRVKAGYRSIMKIVLVWGSLCTLLLVFLPGPIFRIFLNDDAVLPIGIDYLRIMGFSQLFMCAEITTAGAFGGLGNTLPPSSESILLTCMRIPLLLILTKTPLGLSGIWWSISISSILKGIVLVSWYLIYQRRLLSASASSADIRP</sequence>
<dbReference type="InterPro" id="IPR050222">
    <property type="entry name" value="MATE_MdtK"/>
</dbReference>
<accession>A0A3E2TR75</accession>
<feature type="transmembrane region" description="Helical" evidence="13">
    <location>
        <begin position="135"/>
        <end position="160"/>
    </location>
</feature>
<dbReference type="Pfam" id="PF01554">
    <property type="entry name" value="MatE"/>
    <property type="match status" value="2"/>
</dbReference>
<evidence type="ECO:0000313" key="15">
    <source>
        <dbReference type="Proteomes" id="UP000260773"/>
    </source>
</evidence>
<keyword evidence="7" id="KW-1003">Cell membrane</keyword>
<evidence type="ECO:0000256" key="13">
    <source>
        <dbReference type="SAM" id="Phobius"/>
    </source>
</evidence>
<dbReference type="GO" id="GO:0006811">
    <property type="term" value="P:monoatomic ion transport"/>
    <property type="evidence" value="ECO:0007669"/>
    <property type="project" value="UniProtKB-KW"/>
</dbReference>
<keyword evidence="5" id="KW-0813">Transport</keyword>
<proteinExistence type="inferred from homology"/>
<keyword evidence="8 13" id="KW-0812">Transmembrane</keyword>
<comment type="subcellular location">
    <subcellularLocation>
        <location evidence="2">Cell membrane</location>
        <topology evidence="2">Multi-pass membrane protein</topology>
    </subcellularLocation>
</comment>
<dbReference type="GO" id="GO:0015297">
    <property type="term" value="F:antiporter activity"/>
    <property type="evidence" value="ECO:0007669"/>
    <property type="project" value="UniProtKB-KW"/>
</dbReference>
<dbReference type="RefSeq" id="WP_015515364.1">
    <property type="nucleotide sequence ID" value="NZ_JAQCWV010000002.1"/>
</dbReference>
<dbReference type="Proteomes" id="UP000260773">
    <property type="component" value="Unassembled WGS sequence"/>
</dbReference>
<comment type="caution">
    <text evidence="14">The sequence shown here is derived from an EMBL/GenBank/DDBJ whole genome shotgun (WGS) entry which is preliminary data.</text>
</comment>
<evidence type="ECO:0000256" key="7">
    <source>
        <dbReference type="ARBA" id="ARBA00022475"/>
    </source>
</evidence>
<evidence type="ECO:0000256" key="5">
    <source>
        <dbReference type="ARBA" id="ARBA00022448"/>
    </source>
</evidence>
<evidence type="ECO:0000256" key="10">
    <source>
        <dbReference type="ARBA" id="ARBA00023065"/>
    </source>
</evidence>
<comment type="similarity">
    <text evidence="3">Belongs to the multi antimicrobial extrusion (MATE) (TC 2.A.66.1) family.</text>
</comment>
<organism evidence="14 15">
    <name type="scientific">Coprococcus catus</name>
    <dbReference type="NCBI Taxonomy" id="116085"/>
    <lineage>
        <taxon>Bacteria</taxon>
        <taxon>Bacillati</taxon>
        <taxon>Bacillota</taxon>
        <taxon>Clostridia</taxon>
        <taxon>Lachnospirales</taxon>
        <taxon>Lachnospiraceae</taxon>
        <taxon>Coprococcus</taxon>
    </lineage>
</organism>
<evidence type="ECO:0000256" key="9">
    <source>
        <dbReference type="ARBA" id="ARBA00022989"/>
    </source>
</evidence>
<evidence type="ECO:0000313" key="14">
    <source>
        <dbReference type="EMBL" id="RGB81250.1"/>
    </source>
</evidence>
<dbReference type="GO" id="GO:0005886">
    <property type="term" value="C:plasma membrane"/>
    <property type="evidence" value="ECO:0007669"/>
    <property type="project" value="UniProtKB-SubCell"/>
</dbReference>
<feature type="transmembrane region" description="Helical" evidence="13">
    <location>
        <begin position="194"/>
        <end position="218"/>
    </location>
</feature>
<dbReference type="CDD" id="cd13140">
    <property type="entry name" value="MATE_like_1"/>
    <property type="match status" value="1"/>
</dbReference>
<keyword evidence="10" id="KW-0406">Ion transport</keyword>
<dbReference type="InterPro" id="IPR002528">
    <property type="entry name" value="MATE_fam"/>
</dbReference>
<keyword evidence="6" id="KW-0050">Antiport</keyword>
<protein>
    <recommendedName>
        <fullName evidence="4">Probable multidrug resistance protein NorM</fullName>
    </recommendedName>
    <alternativeName>
        <fullName evidence="12">Multidrug-efflux transporter</fullName>
    </alternativeName>
</protein>
<evidence type="ECO:0000256" key="6">
    <source>
        <dbReference type="ARBA" id="ARBA00022449"/>
    </source>
</evidence>
<keyword evidence="11 13" id="KW-0472">Membrane</keyword>
<evidence type="ECO:0000256" key="12">
    <source>
        <dbReference type="ARBA" id="ARBA00031636"/>
    </source>
</evidence>
<name>A0A3E2TR75_9FIRM</name>
<dbReference type="InterPro" id="IPR048279">
    <property type="entry name" value="MdtK-like"/>
</dbReference>
<evidence type="ECO:0000256" key="3">
    <source>
        <dbReference type="ARBA" id="ARBA00010199"/>
    </source>
</evidence>
<feature type="transmembrane region" description="Helical" evidence="13">
    <location>
        <begin position="419"/>
        <end position="441"/>
    </location>
</feature>
<evidence type="ECO:0000256" key="8">
    <source>
        <dbReference type="ARBA" id="ARBA00022692"/>
    </source>
</evidence>
<evidence type="ECO:0000256" key="11">
    <source>
        <dbReference type="ARBA" id="ARBA00023136"/>
    </source>
</evidence>
<evidence type="ECO:0000256" key="2">
    <source>
        <dbReference type="ARBA" id="ARBA00004651"/>
    </source>
</evidence>
<feature type="transmembrane region" description="Helical" evidence="13">
    <location>
        <begin position="12"/>
        <end position="33"/>
    </location>
</feature>
<dbReference type="PIRSF" id="PIRSF006603">
    <property type="entry name" value="DinF"/>
    <property type="match status" value="1"/>
</dbReference>
<dbReference type="PANTHER" id="PTHR43298:SF2">
    <property type="entry name" value="FMN_FAD EXPORTER YEEO-RELATED"/>
    <property type="match status" value="1"/>
</dbReference>
<gene>
    <name evidence="14" type="ORF">DW070_03670</name>
</gene>
<evidence type="ECO:0000256" key="4">
    <source>
        <dbReference type="ARBA" id="ARBA00020268"/>
    </source>
</evidence>
<feature type="transmembrane region" description="Helical" evidence="13">
    <location>
        <begin position="39"/>
        <end position="61"/>
    </location>
</feature>